<feature type="region of interest" description="Disordered" evidence="1">
    <location>
        <begin position="1"/>
        <end position="29"/>
    </location>
</feature>
<gene>
    <name evidence="2" type="ORF">HAX54_048612</name>
</gene>
<organism evidence="2 3">
    <name type="scientific">Datura stramonium</name>
    <name type="common">Jimsonweed</name>
    <name type="synonym">Common thornapple</name>
    <dbReference type="NCBI Taxonomy" id="4076"/>
    <lineage>
        <taxon>Eukaryota</taxon>
        <taxon>Viridiplantae</taxon>
        <taxon>Streptophyta</taxon>
        <taxon>Embryophyta</taxon>
        <taxon>Tracheophyta</taxon>
        <taxon>Spermatophyta</taxon>
        <taxon>Magnoliopsida</taxon>
        <taxon>eudicotyledons</taxon>
        <taxon>Gunneridae</taxon>
        <taxon>Pentapetalae</taxon>
        <taxon>asterids</taxon>
        <taxon>lamiids</taxon>
        <taxon>Solanales</taxon>
        <taxon>Solanaceae</taxon>
        <taxon>Solanoideae</taxon>
        <taxon>Datureae</taxon>
        <taxon>Datura</taxon>
    </lineage>
</organism>
<evidence type="ECO:0000256" key="1">
    <source>
        <dbReference type="SAM" id="MobiDB-lite"/>
    </source>
</evidence>
<dbReference type="EMBL" id="JACEIK010000805">
    <property type="protein sequence ID" value="MCD7462473.1"/>
    <property type="molecule type" value="Genomic_DNA"/>
</dbReference>
<protein>
    <submittedName>
        <fullName evidence="2">Uncharacterized protein</fullName>
    </submittedName>
</protein>
<accession>A0ABS8SU95</accession>
<proteinExistence type="predicted"/>
<sequence length="54" mass="5940">MHEQEATRIKVPRENMQGVKDACRKGKMPRRHNGAFNVVSCPCACTRGTPSSAP</sequence>
<feature type="compositionally biased region" description="Basic and acidic residues" evidence="1">
    <location>
        <begin position="1"/>
        <end position="13"/>
    </location>
</feature>
<keyword evidence="3" id="KW-1185">Reference proteome</keyword>
<feature type="non-terminal residue" evidence="2">
    <location>
        <position position="54"/>
    </location>
</feature>
<evidence type="ECO:0000313" key="3">
    <source>
        <dbReference type="Proteomes" id="UP000823775"/>
    </source>
</evidence>
<dbReference type="Proteomes" id="UP000823775">
    <property type="component" value="Unassembled WGS sequence"/>
</dbReference>
<evidence type="ECO:0000313" key="2">
    <source>
        <dbReference type="EMBL" id="MCD7462473.1"/>
    </source>
</evidence>
<reference evidence="2 3" key="1">
    <citation type="journal article" date="2021" name="BMC Genomics">
        <title>Datura genome reveals duplications of psychoactive alkaloid biosynthetic genes and high mutation rate following tissue culture.</title>
        <authorList>
            <person name="Rajewski A."/>
            <person name="Carter-House D."/>
            <person name="Stajich J."/>
            <person name="Litt A."/>
        </authorList>
    </citation>
    <scope>NUCLEOTIDE SEQUENCE [LARGE SCALE GENOMIC DNA]</scope>
    <source>
        <strain evidence="2">AR-01</strain>
    </source>
</reference>
<name>A0ABS8SU95_DATST</name>
<comment type="caution">
    <text evidence="2">The sequence shown here is derived from an EMBL/GenBank/DDBJ whole genome shotgun (WGS) entry which is preliminary data.</text>
</comment>